<dbReference type="InterPro" id="IPR002327">
    <property type="entry name" value="Cyt_c_1A/1B"/>
</dbReference>
<dbReference type="PRINTS" id="PR00604">
    <property type="entry name" value="CYTCHRMECIAB"/>
</dbReference>
<evidence type="ECO:0000256" key="1">
    <source>
        <dbReference type="ARBA" id="ARBA00022448"/>
    </source>
</evidence>
<feature type="chain" id="PRO_5045770420" evidence="7">
    <location>
        <begin position="26"/>
        <end position="129"/>
    </location>
</feature>
<evidence type="ECO:0000256" key="6">
    <source>
        <dbReference type="PROSITE-ProRule" id="PRU00433"/>
    </source>
</evidence>
<keyword evidence="10" id="KW-1185">Reference proteome</keyword>
<comment type="caution">
    <text evidence="9">The sequence shown here is derived from an EMBL/GenBank/DDBJ whole genome shotgun (WGS) entry which is preliminary data.</text>
</comment>
<keyword evidence="5 6" id="KW-0408">Iron</keyword>
<reference evidence="10" key="1">
    <citation type="journal article" date="2019" name="Int. J. Syst. Evol. Microbiol.">
        <title>The Global Catalogue of Microorganisms (GCM) 10K type strain sequencing project: providing services to taxonomists for standard genome sequencing and annotation.</title>
        <authorList>
            <consortium name="The Broad Institute Genomics Platform"/>
            <consortium name="The Broad Institute Genome Sequencing Center for Infectious Disease"/>
            <person name="Wu L."/>
            <person name="Ma J."/>
        </authorList>
    </citation>
    <scope>NUCLEOTIDE SEQUENCE [LARGE SCALE GENOMIC DNA]</scope>
    <source>
        <strain evidence="10">CGMCC 1.15304</strain>
    </source>
</reference>
<dbReference type="Pfam" id="PF00034">
    <property type="entry name" value="Cytochrom_C"/>
    <property type="match status" value="1"/>
</dbReference>
<evidence type="ECO:0000256" key="5">
    <source>
        <dbReference type="ARBA" id="ARBA00023004"/>
    </source>
</evidence>
<keyword evidence="2 6" id="KW-0349">Heme</keyword>
<dbReference type="InterPro" id="IPR036909">
    <property type="entry name" value="Cyt_c-like_dom_sf"/>
</dbReference>
<dbReference type="PANTHER" id="PTHR11961">
    <property type="entry name" value="CYTOCHROME C"/>
    <property type="match status" value="1"/>
</dbReference>
<dbReference type="EMBL" id="JBHSCR010000015">
    <property type="protein sequence ID" value="MFC4349182.1"/>
    <property type="molecule type" value="Genomic_DNA"/>
</dbReference>
<evidence type="ECO:0000256" key="3">
    <source>
        <dbReference type="ARBA" id="ARBA00022723"/>
    </source>
</evidence>
<evidence type="ECO:0000256" key="7">
    <source>
        <dbReference type="SAM" id="SignalP"/>
    </source>
</evidence>
<accession>A0ABV8UEP9</accession>
<keyword evidence="3 6" id="KW-0479">Metal-binding</keyword>
<dbReference type="PROSITE" id="PS51007">
    <property type="entry name" value="CYTC"/>
    <property type="match status" value="1"/>
</dbReference>
<feature type="signal peptide" evidence="7">
    <location>
        <begin position="1"/>
        <end position="25"/>
    </location>
</feature>
<sequence>MKLAKIINAGAGVWLGLAMAGGAYAGESCDVVAGEQAAKKCVACHALDTDENKVGPSLKGVYGRTIASYEGFRFSRALSKVEGEWTEEELDKFLLKPQAYARGTSMGFGGLRKEQERADVICYLKNISE</sequence>
<keyword evidence="7" id="KW-0732">Signal</keyword>
<proteinExistence type="predicted"/>
<feature type="domain" description="Cytochrome c" evidence="8">
    <location>
        <begin position="29"/>
        <end position="128"/>
    </location>
</feature>
<name>A0ABV8UEP9_9PROT</name>
<dbReference type="SUPFAM" id="SSF46626">
    <property type="entry name" value="Cytochrome c"/>
    <property type="match status" value="1"/>
</dbReference>
<gene>
    <name evidence="9" type="ORF">ACFO5Q_15110</name>
</gene>
<keyword evidence="4" id="KW-0249">Electron transport</keyword>
<dbReference type="InterPro" id="IPR009056">
    <property type="entry name" value="Cyt_c-like_dom"/>
</dbReference>
<dbReference type="RefSeq" id="WP_068144138.1">
    <property type="nucleotide sequence ID" value="NZ_JBHSCR010000015.1"/>
</dbReference>
<evidence type="ECO:0000256" key="4">
    <source>
        <dbReference type="ARBA" id="ARBA00022982"/>
    </source>
</evidence>
<evidence type="ECO:0000256" key="2">
    <source>
        <dbReference type="ARBA" id="ARBA00022617"/>
    </source>
</evidence>
<dbReference type="Proteomes" id="UP001595776">
    <property type="component" value="Unassembled WGS sequence"/>
</dbReference>
<evidence type="ECO:0000259" key="8">
    <source>
        <dbReference type="PROSITE" id="PS51007"/>
    </source>
</evidence>
<dbReference type="Gene3D" id="1.10.760.10">
    <property type="entry name" value="Cytochrome c-like domain"/>
    <property type="match status" value="1"/>
</dbReference>
<evidence type="ECO:0000313" key="10">
    <source>
        <dbReference type="Proteomes" id="UP001595776"/>
    </source>
</evidence>
<evidence type="ECO:0000313" key="9">
    <source>
        <dbReference type="EMBL" id="MFC4349182.1"/>
    </source>
</evidence>
<keyword evidence="1" id="KW-0813">Transport</keyword>
<protein>
    <submittedName>
        <fullName evidence="9">C-type cytochrome</fullName>
    </submittedName>
</protein>
<organism evidence="9 10">
    <name type="scientific">Kordiimonas lipolytica</name>
    <dbReference type="NCBI Taxonomy" id="1662421"/>
    <lineage>
        <taxon>Bacteria</taxon>
        <taxon>Pseudomonadati</taxon>
        <taxon>Pseudomonadota</taxon>
        <taxon>Alphaproteobacteria</taxon>
        <taxon>Kordiimonadales</taxon>
        <taxon>Kordiimonadaceae</taxon>
        <taxon>Kordiimonas</taxon>
    </lineage>
</organism>